<sequence length="167" mass="18367">MIVSPLHSTAMINQVRLIIAHRSWKPGPAPVNLLMPPDPPDLAREYTKSLQLPLWFQSCCLLTAPSPPFLSPTALYPPLARATSSLRSYTDDFVEVTLLSANLPLIFHGICSGMRIHTALVCFRSPFATCLHYSGLSPPPPPTPSFPSGSKFQITPLLDLNFQITMK</sequence>
<evidence type="ECO:0000313" key="1">
    <source>
        <dbReference type="EMBL" id="VVB00633.1"/>
    </source>
</evidence>
<gene>
    <name evidence="1" type="ORF">ANE_LOCUS11077</name>
</gene>
<dbReference type="EMBL" id="CABITT030000004">
    <property type="protein sequence ID" value="VVB00633.1"/>
    <property type="molecule type" value="Genomic_DNA"/>
</dbReference>
<keyword evidence="2" id="KW-1185">Reference proteome</keyword>
<evidence type="ECO:0000313" key="2">
    <source>
        <dbReference type="Proteomes" id="UP000489600"/>
    </source>
</evidence>
<comment type="caution">
    <text evidence="1">The sequence shown here is derived from an EMBL/GenBank/DDBJ whole genome shotgun (WGS) entry which is preliminary data.</text>
</comment>
<accession>A0A565BH52</accession>
<proteinExistence type="predicted"/>
<protein>
    <submittedName>
        <fullName evidence="1">Uncharacterized protein</fullName>
    </submittedName>
</protein>
<dbReference type="AlphaFoldDB" id="A0A565BH52"/>
<dbReference type="Proteomes" id="UP000489600">
    <property type="component" value="Unassembled WGS sequence"/>
</dbReference>
<organism evidence="1 2">
    <name type="scientific">Arabis nemorensis</name>
    <dbReference type="NCBI Taxonomy" id="586526"/>
    <lineage>
        <taxon>Eukaryota</taxon>
        <taxon>Viridiplantae</taxon>
        <taxon>Streptophyta</taxon>
        <taxon>Embryophyta</taxon>
        <taxon>Tracheophyta</taxon>
        <taxon>Spermatophyta</taxon>
        <taxon>Magnoliopsida</taxon>
        <taxon>eudicotyledons</taxon>
        <taxon>Gunneridae</taxon>
        <taxon>Pentapetalae</taxon>
        <taxon>rosids</taxon>
        <taxon>malvids</taxon>
        <taxon>Brassicales</taxon>
        <taxon>Brassicaceae</taxon>
        <taxon>Arabideae</taxon>
        <taxon>Arabis</taxon>
    </lineage>
</organism>
<reference evidence="1" key="1">
    <citation type="submission" date="2019-07" db="EMBL/GenBank/DDBJ databases">
        <authorList>
            <person name="Dittberner H."/>
        </authorList>
    </citation>
    <scope>NUCLEOTIDE SEQUENCE [LARGE SCALE GENOMIC DNA]</scope>
</reference>
<name>A0A565BH52_9BRAS</name>